<feature type="region of interest" description="Disordered" evidence="1">
    <location>
        <begin position="184"/>
        <end position="205"/>
    </location>
</feature>
<proteinExistence type="predicted"/>
<keyword evidence="3" id="KW-1185">Reference proteome</keyword>
<dbReference type="OrthoDB" id="40701at2759"/>
<sequence length="328" mass="36975">MSSERADFSSSSRYPCLNSNHDVVAELELKGVDIFMPTSDDSSLADDFEEFASFVLHVRNKECRSIILDDENDSVGQLQGGTEKCCIFRVSFPEDTPTSAASLLLDYFNSATRRTCSRSALTTAKIRQYMLNMCNRRCRQRNLDIEYNCLGNCMFIIQFGGPTNGQVRHIDNMIPNLQVAMPSDSGGHQEINHNDGKGGQIDTETNDGETQYNPLLLHLDFCCIAYSILDYELASPSNGQEIRESKIFLINLLVEVIRDYPMQEYLLQICPSRVGVLAWLTKTLSNIEHGNSLEELVEDAVSSKDIFYSPDVVKRNGKKRGRRKAKRP</sequence>
<dbReference type="AlphaFoldDB" id="K0SFD7"/>
<organism evidence="2 3">
    <name type="scientific">Thalassiosira oceanica</name>
    <name type="common">Marine diatom</name>
    <dbReference type="NCBI Taxonomy" id="159749"/>
    <lineage>
        <taxon>Eukaryota</taxon>
        <taxon>Sar</taxon>
        <taxon>Stramenopiles</taxon>
        <taxon>Ochrophyta</taxon>
        <taxon>Bacillariophyta</taxon>
        <taxon>Coscinodiscophyceae</taxon>
        <taxon>Thalassiosirophycidae</taxon>
        <taxon>Thalassiosirales</taxon>
        <taxon>Thalassiosiraceae</taxon>
        <taxon>Thalassiosira</taxon>
    </lineage>
</organism>
<name>K0SFD7_THAOC</name>
<evidence type="ECO:0000313" key="2">
    <source>
        <dbReference type="EMBL" id="EJK64833.1"/>
    </source>
</evidence>
<evidence type="ECO:0000256" key="1">
    <source>
        <dbReference type="SAM" id="MobiDB-lite"/>
    </source>
</evidence>
<evidence type="ECO:0000313" key="3">
    <source>
        <dbReference type="Proteomes" id="UP000266841"/>
    </source>
</evidence>
<gene>
    <name evidence="2" type="ORF">THAOC_14392</name>
</gene>
<reference evidence="2 3" key="1">
    <citation type="journal article" date="2012" name="Genome Biol.">
        <title>Genome and low-iron response of an oceanic diatom adapted to chronic iron limitation.</title>
        <authorList>
            <person name="Lommer M."/>
            <person name="Specht M."/>
            <person name="Roy A.S."/>
            <person name="Kraemer L."/>
            <person name="Andreson R."/>
            <person name="Gutowska M.A."/>
            <person name="Wolf J."/>
            <person name="Bergner S.V."/>
            <person name="Schilhabel M.B."/>
            <person name="Klostermeier U.C."/>
            <person name="Beiko R.G."/>
            <person name="Rosenstiel P."/>
            <person name="Hippler M."/>
            <person name="Laroche J."/>
        </authorList>
    </citation>
    <scope>NUCLEOTIDE SEQUENCE [LARGE SCALE GENOMIC DNA]</scope>
    <source>
        <strain evidence="2 3">CCMP1005</strain>
    </source>
</reference>
<protein>
    <submittedName>
        <fullName evidence="2">Uncharacterized protein</fullName>
    </submittedName>
</protein>
<dbReference type="eggNOG" id="ENOG502R10J">
    <property type="taxonomic scope" value="Eukaryota"/>
</dbReference>
<accession>K0SFD7</accession>
<dbReference type="Proteomes" id="UP000266841">
    <property type="component" value="Unassembled WGS sequence"/>
</dbReference>
<dbReference type="OMA" id="HIDNMIP"/>
<comment type="caution">
    <text evidence="2">The sequence shown here is derived from an EMBL/GenBank/DDBJ whole genome shotgun (WGS) entry which is preliminary data.</text>
</comment>
<dbReference type="EMBL" id="AGNL01016799">
    <property type="protein sequence ID" value="EJK64833.1"/>
    <property type="molecule type" value="Genomic_DNA"/>
</dbReference>